<evidence type="ECO:0000313" key="1">
    <source>
        <dbReference type="EMBL" id="KQA22420.1"/>
    </source>
</evidence>
<gene>
    <name evidence="1" type="ORF">AAY55_17385</name>
</gene>
<dbReference type="AlphaFoldDB" id="A0A0Q0JMJ1"/>
<reference evidence="1 2" key="1">
    <citation type="journal article" date="2015" name="Genome Biol. Evol.">
        <title>The Dynamics of Genetic Interactions between Vibrio metoecus and Vibrio cholerae, Two Close Relatives Co-Occurring in the Environment.</title>
        <authorList>
            <person name="Orata F.D."/>
            <person name="Kirchberger P.C."/>
            <person name="Meheust R."/>
            <person name="Barlow E.J."/>
            <person name="Tarr C.L."/>
            <person name="Boucher Y."/>
        </authorList>
    </citation>
    <scope>NUCLEOTIDE SEQUENCE [LARGE SCALE GENOMIC DNA]</scope>
    <source>
        <strain evidence="1 2">08-2459</strain>
    </source>
</reference>
<evidence type="ECO:0000313" key="2">
    <source>
        <dbReference type="Proteomes" id="UP000053724"/>
    </source>
</evidence>
<name>A0A0Q0JMJ1_VIBMT</name>
<dbReference type="PATRIC" id="fig|1481663.8.peg.3984"/>
<dbReference type="EMBL" id="LCUF01000049">
    <property type="protein sequence ID" value="KQA22420.1"/>
    <property type="molecule type" value="Genomic_DNA"/>
</dbReference>
<accession>A0A0Q0JMJ1</accession>
<protein>
    <submittedName>
        <fullName evidence="1">Uncharacterized protein</fullName>
    </submittedName>
</protein>
<proteinExistence type="predicted"/>
<organism evidence="1 2">
    <name type="scientific">Vibrio metoecus</name>
    <dbReference type="NCBI Taxonomy" id="1481663"/>
    <lineage>
        <taxon>Bacteria</taxon>
        <taxon>Pseudomonadati</taxon>
        <taxon>Pseudomonadota</taxon>
        <taxon>Gammaproteobacteria</taxon>
        <taxon>Vibrionales</taxon>
        <taxon>Vibrionaceae</taxon>
        <taxon>Vibrio</taxon>
    </lineage>
</organism>
<sequence length="330" mass="37215">MFKITGDYIEDNYSGSFNDLKLNKYLSQEIDLSSNKVVFFFGTMTDDSDNIFRWLGVYERKDANLIDELLGKDGFFEIKSFAMFEVPYPDVMVFDNVESIDIDKDGQKEIHIRFKSVWADSRGIAPLILRKNNEGTWTYIGLPSIDVSIVMNAEHDLSPTARPYTHFGAKNSDEEVIEKSVDELTAMGVYGHDWVLEFPDRKQTFSSLRNGGGYFFNNHPIKGYFQILWVSFIKDGRATLDRHYTVVRVFKYGSGQLVVDDLWNWGKPVFSGVPLDPTDLSVNSLYGSGVMSHVGGDKGEGFTLASTEFEKVGIADGFGQINGTALNKLE</sequence>
<dbReference type="Proteomes" id="UP000053724">
    <property type="component" value="Unassembled WGS sequence"/>
</dbReference>
<comment type="caution">
    <text evidence="1">The sequence shown here is derived from an EMBL/GenBank/DDBJ whole genome shotgun (WGS) entry which is preliminary data.</text>
</comment>